<keyword evidence="6 12" id="KW-0812">Transmembrane</keyword>
<evidence type="ECO:0000256" key="8">
    <source>
        <dbReference type="ARBA" id="ARBA00022989"/>
    </source>
</evidence>
<evidence type="ECO:0000259" key="13">
    <source>
        <dbReference type="Pfam" id="PF00852"/>
    </source>
</evidence>
<keyword evidence="9 12" id="KW-0333">Golgi apparatus</keyword>
<evidence type="ECO:0000256" key="7">
    <source>
        <dbReference type="ARBA" id="ARBA00022968"/>
    </source>
</evidence>
<comment type="subcellular location">
    <subcellularLocation>
        <location evidence="1 12">Golgi apparatus</location>
        <location evidence="1 12">Golgi stack membrane</location>
        <topology evidence="1 12">Single-pass type II membrane protein</topology>
    </subcellularLocation>
</comment>
<dbReference type="Gene3D" id="3.40.50.11660">
    <property type="entry name" value="Glycosyl transferase family 10, C-terminal domain"/>
    <property type="match status" value="1"/>
</dbReference>
<reference evidence="16" key="1">
    <citation type="submission" date="2017-02" db="UniProtKB">
        <authorList>
            <consortium name="WormBaseParasite"/>
        </authorList>
    </citation>
    <scope>IDENTIFICATION</scope>
</reference>
<evidence type="ECO:0000256" key="11">
    <source>
        <dbReference type="ARBA" id="ARBA00023180"/>
    </source>
</evidence>
<dbReference type="FunFam" id="3.40.50.11660:FF:000002">
    <property type="entry name" value="Alpha-(1,3)-fucosyltransferase"/>
    <property type="match status" value="1"/>
</dbReference>
<evidence type="ECO:0000313" key="16">
    <source>
        <dbReference type="WBParaSite" id="ACOC_0000208101-mRNA-1"/>
    </source>
</evidence>
<evidence type="ECO:0000256" key="5">
    <source>
        <dbReference type="ARBA" id="ARBA00022679"/>
    </source>
</evidence>
<evidence type="ECO:0000313" key="15">
    <source>
        <dbReference type="Proteomes" id="UP000267027"/>
    </source>
</evidence>
<gene>
    <name evidence="14" type="ORF">ACOC_LOCUS2082</name>
</gene>
<evidence type="ECO:0000256" key="10">
    <source>
        <dbReference type="ARBA" id="ARBA00023136"/>
    </source>
</evidence>
<protein>
    <recommendedName>
        <fullName evidence="12">Fucosyltransferase</fullName>
        <ecNumber evidence="12">2.4.1.-</ecNumber>
    </recommendedName>
</protein>
<keyword evidence="4 12" id="KW-0328">Glycosyltransferase</keyword>
<evidence type="ECO:0000313" key="14">
    <source>
        <dbReference type="EMBL" id="VDM53667.1"/>
    </source>
</evidence>
<dbReference type="GO" id="GO:0032580">
    <property type="term" value="C:Golgi cisterna membrane"/>
    <property type="evidence" value="ECO:0007669"/>
    <property type="project" value="UniProtKB-SubCell"/>
</dbReference>
<feature type="domain" description="Fucosyltransferase C-terminal" evidence="13">
    <location>
        <begin position="63"/>
        <end position="235"/>
    </location>
</feature>
<dbReference type="WBParaSite" id="ACOC_0000208101-mRNA-1">
    <property type="protein sequence ID" value="ACOC_0000208101-mRNA-1"/>
    <property type="gene ID" value="ACOC_0000208101"/>
</dbReference>
<accession>A0A0R3PDN9</accession>
<dbReference type="GO" id="GO:0008417">
    <property type="term" value="F:fucosyltransferase activity"/>
    <property type="evidence" value="ECO:0007669"/>
    <property type="project" value="InterPro"/>
</dbReference>
<dbReference type="PANTHER" id="PTHR48438">
    <property type="entry name" value="ALPHA-(1,3)-FUCOSYLTRANSFERASE C-RELATED"/>
    <property type="match status" value="1"/>
</dbReference>
<comment type="pathway">
    <text evidence="2">Protein modification; protein glycosylation.</text>
</comment>
<dbReference type="EC" id="2.4.1.-" evidence="12"/>
<dbReference type="SUPFAM" id="SSF53756">
    <property type="entry name" value="UDP-Glycosyltransferase/glycogen phosphorylase"/>
    <property type="match status" value="1"/>
</dbReference>
<keyword evidence="11" id="KW-0325">Glycoprotein</keyword>
<proteinExistence type="inferred from homology"/>
<comment type="similarity">
    <text evidence="3 12">Belongs to the glycosyltransferase 10 family.</text>
</comment>
<dbReference type="AlphaFoldDB" id="A0A0R3PDN9"/>
<dbReference type="EMBL" id="UYYA01000373">
    <property type="protein sequence ID" value="VDM53667.1"/>
    <property type="molecule type" value="Genomic_DNA"/>
</dbReference>
<dbReference type="InterPro" id="IPR038577">
    <property type="entry name" value="GT10-like_C_sf"/>
</dbReference>
<keyword evidence="15" id="KW-1185">Reference proteome</keyword>
<dbReference type="STRING" id="334426.A0A0R3PDN9"/>
<evidence type="ECO:0000256" key="3">
    <source>
        <dbReference type="ARBA" id="ARBA00008919"/>
    </source>
</evidence>
<keyword evidence="5 12" id="KW-0808">Transferase</keyword>
<evidence type="ECO:0000256" key="4">
    <source>
        <dbReference type="ARBA" id="ARBA00022676"/>
    </source>
</evidence>
<evidence type="ECO:0000256" key="9">
    <source>
        <dbReference type="ARBA" id="ARBA00023034"/>
    </source>
</evidence>
<evidence type="ECO:0000256" key="1">
    <source>
        <dbReference type="ARBA" id="ARBA00004447"/>
    </source>
</evidence>
<evidence type="ECO:0000256" key="2">
    <source>
        <dbReference type="ARBA" id="ARBA00004922"/>
    </source>
</evidence>
<reference evidence="14 15" key="2">
    <citation type="submission" date="2018-11" db="EMBL/GenBank/DDBJ databases">
        <authorList>
            <consortium name="Pathogen Informatics"/>
        </authorList>
    </citation>
    <scope>NUCLEOTIDE SEQUENCE [LARGE SCALE GENOMIC DNA]</scope>
    <source>
        <strain evidence="14 15">Costa Rica</strain>
    </source>
</reference>
<keyword evidence="10" id="KW-0472">Membrane</keyword>
<name>A0A0R3PDN9_ANGCS</name>
<dbReference type="InterPro" id="IPR055270">
    <property type="entry name" value="Glyco_tran_10_C"/>
</dbReference>
<keyword evidence="7" id="KW-0735">Signal-anchor</keyword>
<sequence>MLMESPYHTGNAILKVPPHYFNATITYRRDSRYFHPYGYFVQRTGEEKANDVITNEQLLAGVKRKKRGSLIFVSNCKTPSKREDLIKELGRFTPITVRGACESWLSVGEETRSYSCKEDCDEESLIATHRFYISFENSICNDYITEKFFMRISQMLIPIVVKRRIYEDAGIPWGSFIALDDFGSMKELGDRLRVLQANDTEYLKYFEWTTHFRKPAAYKGDALCKLCEDIYHKNEFHIDDIVTYYKDGQCQES</sequence>
<dbReference type="Pfam" id="PF00852">
    <property type="entry name" value="Glyco_transf_10"/>
    <property type="match status" value="1"/>
</dbReference>
<keyword evidence="8" id="KW-1133">Transmembrane helix</keyword>
<dbReference type="UniPathway" id="UPA00378"/>
<dbReference type="InterPro" id="IPR001503">
    <property type="entry name" value="Glyco_trans_10"/>
</dbReference>
<evidence type="ECO:0000256" key="6">
    <source>
        <dbReference type="ARBA" id="ARBA00022692"/>
    </source>
</evidence>
<dbReference type="OrthoDB" id="5790915at2759"/>
<dbReference type="Proteomes" id="UP000267027">
    <property type="component" value="Unassembled WGS sequence"/>
</dbReference>
<dbReference type="PANTHER" id="PTHR48438:SF1">
    <property type="entry name" value="ALPHA-(1,3)-FUCOSYLTRANSFERASE C-RELATED"/>
    <property type="match status" value="1"/>
</dbReference>
<organism evidence="16">
    <name type="scientific">Angiostrongylus costaricensis</name>
    <name type="common">Nematode worm</name>
    <dbReference type="NCBI Taxonomy" id="334426"/>
    <lineage>
        <taxon>Eukaryota</taxon>
        <taxon>Metazoa</taxon>
        <taxon>Ecdysozoa</taxon>
        <taxon>Nematoda</taxon>
        <taxon>Chromadorea</taxon>
        <taxon>Rhabditida</taxon>
        <taxon>Rhabditina</taxon>
        <taxon>Rhabditomorpha</taxon>
        <taxon>Strongyloidea</taxon>
        <taxon>Metastrongylidae</taxon>
        <taxon>Angiostrongylus</taxon>
    </lineage>
</organism>
<evidence type="ECO:0000256" key="12">
    <source>
        <dbReference type="RuleBase" id="RU003832"/>
    </source>
</evidence>
<dbReference type="OMA" id="FEWTKHY"/>